<dbReference type="EMBL" id="ML977163">
    <property type="protein sequence ID" value="KAF1985319.1"/>
    <property type="molecule type" value="Genomic_DNA"/>
</dbReference>
<dbReference type="Pfam" id="PF12828">
    <property type="entry name" value="PXB"/>
    <property type="match status" value="1"/>
</dbReference>
<dbReference type="GO" id="GO:0035091">
    <property type="term" value="F:phosphatidylinositol binding"/>
    <property type="evidence" value="ECO:0007669"/>
    <property type="project" value="TreeGrafter"/>
</dbReference>
<proteinExistence type="predicted"/>
<evidence type="ECO:0000313" key="5">
    <source>
        <dbReference type="Proteomes" id="UP000800041"/>
    </source>
</evidence>
<feature type="domain" description="PX-associated" evidence="3">
    <location>
        <begin position="4"/>
        <end position="122"/>
    </location>
</feature>
<dbReference type="Pfam" id="PF12825">
    <property type="entry name" value="DUF3818"/>
    <property type="match status" value="2"/>
</dbReference>
<protein>
    <submittedName>
        <fullName evidence="4">Uncharacterized protein</fullName>
    </submittedName>
</protein>
<evidence type="ECO:0000256" key="1">
    <source>
        <dbReference type="SAM" id="MobiDB-lite"/>
    </source>
</evidence>
<accession>A0A6G1GX38</accession>
<dbReference type="InterPro" id="IPR024554">
    <property type="entry name" value="LEC1-like_C"/>
</dbReference>
<reference evidence="4" key="1">
    <citation type="journal article" date="2020" name="Stud. Mycol.">
        <title>101 Dothideomycetes genomes: a test case for predicting lifestyles and emergence of pathogens.</title>
        <authorList>
            <person name="Haridas S."/>
            <person name="Albert R."/>
            <person name="Binder M."/>
            <person name="Bloem J."/>
            <person name="Labutti K."/>
            <person name="Salamov A."/>
            <person name="Andreopoulos B."/>
            <person name="Baker S."/>
            <person name="Barry K."/>
            <person name="Bills G."/>
            <person name="Bluhm B."/>
            <person name="Cannon C."/>
            <person name="Castanera R."/>
            <person name="Culley D."/>
            <person name="Daum C."/>
            <person name="Ezra D."/>
            <person name="Gonzalez J."/>
            <person name="Henrissat B."/>
            <person name="Kuo A."/>
            <person name="Liang C."/>
            <person name="Lipzen A."/>
            <person name="Lutzoni F."/>
            <person name="Magnuson J."/>
            <person name="Mondo S."/>
            <person name="Nolan M."/>
            <person name="Ohm R."/>
            <person name="Pangilinan J."/>
            <person name="Park H.-J."/>
            <person name="Ramirez L."/>
            <person name="Alfaro M."/>
            <person name="Sun H."/>
            <person name="Tritt A."/>
            <person name="Yoshinaga Y."/>
            <person name="Zwiers L.-H."/>
            <person name="Turgeon B."/>
            <person name="Goodwin S."/>
            <person name="Spatafora J."/>
            <person name="Crous P."/>
            <person name="Grigoriev I."/>
        </authorList>
    </citation>
    <scope>NUCLEOTIDE SEQUENCE</scope>
    <source>
        <strain evidence="4">CBS 113979</strain>
    </source>
</reference>
<dbReference type="AlphaFoldDB" id="A0A6G1GX38"/>
<evidence type="ECO:0000259" key="3">
    <source>
        <dbReference type="Pfam" id="PF12828"/>
    </source>
</evidence>
<organism evidence="4 5">
    <name type="scientific">Aulographum hederae CBS 113979</name>
    <dbReference type="NCBI Taxonomy" id="1176131"/>
    <lineage>
        <taxon>Eukaryota</taxon>
        <taxon>Fungi</taxon>
        <taxon>Dikarya</taxon>
        <taxon>Ascomycota</taxon>
        <taxon>Pezizomycotina</taxon>
        <taxon>Dothideomycetes</taxon>
        <taxon>Pleosporomycetidae</taxon>
        <taxon>Aulographales</taxon>
        <taxon>Aulographaceae</taxon>
    </lineage>
</organism>
<feature type="region of interest" description="Disordered" evidence="1">
    <location>
        <begin position="502"/>
        <end position="532"/>
    </location>
</feature>
<feature type="region of interest" description="Disordered" evidence="1">
    <location>
        <begin position="610"/>
        <end position="652"/>
    </location>
</feature>
<dbReference type="OrthoDB" id="2117459at2759"/>
<dbReference type="InterPro" id="IPR024555">
    <property type="entry name" value="PX-associated"/>
</dbReference>
<evidence type="ECO:0000259" key="2">
    <source>
        <dbReference type="Pfam" id="PF12825"/>
    </source>
</evidence>
<dbReference type="Proteomes" id="UP000800041">
    <property type="component" value="Unassembled WGS sequence"/>
</dbReference>
<gene>
    <name evidence="4" type="ORF">K402DRAFT_379699</name>
</gene>
<dbReference type="PANTHER" id="PTHR47185:SF2">
    <property type="entry name" value="FUNGAL PROTEIN"/>
    <property type="match status" value="1"/>
</dbReference>
<sequence length="677" mass="73958">MTSSQELSPAQAHALLDILTHHQTYAEIEKFKLPGALEDYGPPFAIGEGATPTSPILQGLLSRFLLTLPGLRDVDQVFWKERVGTLIAKLGEAGLSESFDKGSIGSRKTLATAISALIEYPARGVLGGFPCDEIPKKGKKYDKSKPDDVMGAFRDFLQAIIHGDMLDELFDVCSKTDKLEDHSSLVRAAHEFLLVNLAAFLHYIMILSPDGQYLNKILENVHKLIPYQMVRQSLRVGNAATMINGIMKLVLSKMTINTLTSFIGLTKSSDAGMNLMQSIISTVLWWDNRDFRDASSKIEKSKTAPSKEHREALKKWTMAGIEAQQKSRTESQTVPKSIVSAILDDTDLPPLPEDQHEQALDYLSLQLSIRDRDELSRLLCSHQPDLITQTVRDGVAAYDPIIRSLHKAVDLNAGLSDLQNFLDDLIKVSKIPPNVAKRRSWNGTNNDNDESSGVPTVEDFVNLLRKHQGSAHRFLHQVAKNGPEMTELYREYAKHATSFFRKPEVPTPSAPYDSTTSPTSSDTPDFHSAGAMTGPLQTKFSALAPSDQEKLLPLLDAHAAYLTTLYASSRERMISVLSSTISSSPSSTSCGPGMYLARWRDLLDATALTPAKPNGEVRSGGGSDRSLLRAKGVSGPAAEGGGKGRERVGPRAPDVGEVVRLMGEGFKEVLAEEAAVG</sequence>
<feature type="compositionally biased region" description="Low complexity" evidence="1">
    <location>
        <begin position="510"/>
        <end position="523"/>
    </location>
</feature>
<dbReference type="PANTHER" id="PTHR47185">
    <property type="entry name" value="PX DOMAIN-CONTAINING PROTEIN YPR097W"/>
    <property type="match status" value="1"/>
</dbReference>
<evidence type="ECO:0000313" key="4">
    <source>
        <dbReference type="EMBL" id="KAF1985319.1"/>
    </source>
</evidence>
<name>A0A6G1GX38_9PEZI</name>
<dbReference type="InterPro" id="IPR047168">
    <property type="entry name" value="LEC1-like"/>
</dbReference>
<feature type="domain" description="PX" evidence="2">
    <location>
        <begin position="166"/>
        <end position="359"/>
    </location>
</feature>
<keyword evidence="5" id="KW-1185">Reference proteome</keyword>
<feature type="domain" description="PX" evidence="2">
    <location>
        <begin position="361"/>
        <end position="501"/>
    </location>
</feature>